<dbReference type="InterPro" id="IPR007820">
    <property type="entry name" value="AbrB_fam"/>
</dbReference>
<comment type="caution">
    <text evidence="2">The sequence shown here is derived from an EMBL/GenBank/DDBJ whole genome shotgun (WGS) entry which is preliminary data.</text>
</comment>
<feature type="transmembrane region" description="Helical" evidence="1">
    <location>
        <begin position="231"/>
        <end position="251"/>
    </location>
</feature>
<dbReference type="InterPro" id="IPR017516">
    <property type="entry name" value="AbrB_dup"/>
</dbReference>
<feature type="transmembrane region" description="Helical" evidence="1">
    <location>
        <begin position="281"/>
        <end position="298"/>
    </location>
</feature>
<dbReference type="GO" id="GO:0016020">
    <property type="term" value="C:membrane"/>
    <property type="evidence" value="ECO:0007669"/>
    <property type="project" value="InterPro"/>
</dbReference>
<reference evidence="2 3" key="1">
    <citation type="submission" date="2019-06" db="EMBL/GenBank/DDBJ databases">
        <title>Sorghum-associated microbial communities from plants grown in Nebraska, USA.</title>
        <authorList>
            <person name="Schachtman D."/>
        </authorList>
    </citation>
    <scope>NUCLEOTIDE SEQUENCE [LARGE SCALE GENOMIC DNA]</scope>
    <source>
        <strain evidence="2 3">T529</strain>
    </source>
</reference>
<keyword evidence="1" id="KW-0812">Transmembrane</keyword>
<dbReference type="Proteomes" id="UP000319722">
    <property type="component" value="Unassembled WGS sequence"/>
</dbReference>
<evidence type="ECO:0000256" key="1">
    <source>
        <dbReference type="SAM" id="Phobius"/>
    </source>
</evidence>
<organism evidence="2 3">
    <name type="scientific">Variovorax beijingensis</name>
    <dbReference type="NCBI Taxonomy" id="2496117"/>
    <lineage>
        <taxon>Bacteria</taxon>
        <taxon>Pseudomonadati</taxon>
        <taxon>Pseudomonadota</taxon>
        <taxon>Betaproteobacteria</taxon>
        <taxon>Burkholderiales</taxon>
        <taxon>Comamonadaceae</taxon>
        <taxon>Variovorax</taxon>
    </lineage>
</organism>
<gene>
    <name evidence="2" type="ORF">FB547_101805</name>
</gene>
<feature type="transmembrane region" description="Helical" evidence="1">
    <location>
        <begin position="310"/>
        <end position="332"/>
    </location>
</feature>
<dbReference type="NCBIfam" id="TIGR03082">
    <property type="entry name" value="Gneg_AbrB_dup"/>
    <property type="match status" value="1"/>
</dbReference>
<keyword evidence="1" id="KW-1133">Transmembrane helix</keyword>
<protein>
    <recommendedName>
        <fullName evidence="4">AbrB family transcriptional regulator</fullName>
    </recommendedName>
</protein>
<dbReference type="GO" id="GO:0010468">
    <property type="term" value="P:regulation of gene expression"/>
    <property type="evidence" value="ECO:0007669"/>
    <property type="project" value="InterPro"/>
</dbReference>
<dbReference type="EMBL" id="VIVL01000001">
    <property type="protein sequence ID" value="TWD91135.1"/>
    <property type="molecule type" value="Genomic_DNA"/>
</dbReference>
<dbReference type="PANTHER" id="PTHR38457:SF1">
    <property type="entry name" value="REGULATOR ABRB-RELATED"/>
    <property type="match status" value="1"/>
</dbReference>
<dbReference type="Pfam" id="PF05145">
    <property type="entry name" value="AbrB"/>
    <property type="match status" value="1"/>
</dbReference>
<evidence type="ECO:0000313" key="2">
    <source>
        <dbReference type="EMBL" id="TWD91135.1"/>
    </source>
</evidence>
<dbReference type="PIRSF" id="PIRSF038991">
    <property type="entry name" value="Protein_AbrB"/>
    <property type="match status" value="1"/>
</dbReference>
<dbReference type="PANTHER" id="PTHR38457">
    <property type="entry name" value="REGULATOR ABRB-RELATED"/>
    <property type="match status" value="1"/>
</dbReference>
<keyword evidence="1" id="KW-0472">Membrane</keyword>
<evidence type="ECO:0000313" key="3">
    <source>
        <dbReference type="Proteomes" id="UP000319722"/>
    </source>
</evidence>
<proteinExistence type="predicted"/>
<evidence type="ECO:0008006" key="4">
    <source>
        <dbReference type="Google" id="ProtNLM"/>
    </source>
</evidence>
<accession>A0A561CIW5</accession>
<feature type="transmembrane region" description="Helical" evidence="1">
    <location>
        <begin position="258"/>
        <end position="275"/>
    </location>
</feature>
<dbReference type="AlphaFoldDB" id="A0A561CIW5"/>
<sequence length="394" mass="41794">MAANRGSRKREARAGKGWHRIAPYYALALARSAIQFRFFLPVSLRFLVRVLATLLLALAAAEICLALHTPLPWMIGPLLAVSLASIAGAPTASLTPLRNAGQWTIGTVLGLYFTPQVVALVAGVWWAIALAIAWALLLGWGFGRWLHGVHAWRMPHVPARSMRATTYFSGAIGGASEMTLLAESAGARTDLVAAAHSLRLVVVTIAIPFAMQWSGLHGLEVNPSTVREVNAGGLLLLALATGVGGLAMRALGRTNPWFMGPLLVAMGFTIAGQPLSAVPGWMSNTAQLVIAVSLGVRFSREFLHTAPRWLGSVALGTVGMLVLCAGAAWLLARATGLHPATMILGTSPGGIAEMSITAKVLQLGVPVVTAFQVCRLVAVLLLVGPMYRWIYQRK</sequence>
<feature type="transmembrane region" description="Helical" evidence="1">
    <location>
        <begin position="46"/>
        <end position="67"/>
    </location>
</feature>
<feature type="transmembrane region" description="Helical" evidence="1">
    <location>
        <begin position="117"/>
        <end position="143"/>
    </location>
</feature>
<feature type="transmembrane region" description="Helical" evidence="1">
    <location>
        <begin position="363"/>
        <end position="384"/>
    </location>
</feature>
<name>A0A561CIW5_9BURK</name>
<feature type="transmembrane region" description="Helical" evidence="1">
    <location>
        <begin position="191"/>
        <end position="211"/>
    </location>
</feature>